<dbReference type="GeneID" id="105423186"/>
<feature type="non-terminal residue" evidence="3">
    <location>
        <position position="1"/>
    </location>
</feature>
<feature type="compositionally biased region" description="Basic and acidic residues" evidence="1">
    <location>
        <begin position="266"/>
        <end position="275"/>
    </location>
</feature>
<feature type="region of interest" description="Disordered" evidence="1">
    <location>
        <begin position="77"/>
        <end position="101"/>
    </location>
</feature>
<dbReference type="Proteomes" id="UP000504615">
    <property type="component" value="Unplaced"/>
</dbReference>
<evidence type="ECO:0000313" key="3">
    <source>
        <dbReference type="RefSeq" id="XP_011631157.1"/>
    </source>
</evidence>
<proteinExistence type="predicted"/>
<feature type="region of interest" description="Disordered" evidence="1">
    <location>
        <begin position="248"/>
        <end position="275"/>
    </location>
</feature>
<evidence type="ECO:0000313" key="2">
    <source>
        <dbReference type="Proteomes" id="UP000504615"/>
    </source>
</evidence>
<feature type="compositionally biased region" description="Pro residues" evidence="1">
    <location>
        <begin position="84"/>
        <end position="97"/>
    </location>
</feature>
<name>A0A6I9VTE8_9HYME</name>
<accession>A0A6I9VTE8</accession>
<evidence type="ECO:0000256" key="1">
    <source>
        <dbReference type="SAM" id="MobiDB-lite"/>
    </source>
</evidence>
<gene>
    <name evidence="3" type="primary">LOC105423186</name>
</gene>
<protein>
    <submittedName>
        <fullName evidence="3">Atherin-like</fullName>
    </submittedName>
</protein>
<sequence>SRQTIRRNNVAGCASHARLRLAASVARGCAARDCASRACATSSGHRSLRWRQSWRLKTHAHAATTAAAAAAAAAAGRCLHASTSPPPPPPSPPPPPILVGDRFERSTGALQHGGVAGLRAASHAASAAAILAPARSQTALRQLSTLGAVRVCAPQQVSQGRDWERHGAGERRPTQHRLALEHVEHVLAHIPCRALAGVRWYLFPVRRPPRPPPPPRPARKLAGHKVRPVPRAARLPAPAVPVPCRIVVPPPTRKTATPTPRLGPKTRSDPLRRRDDRTDWGLCSGADAARRRSVWGWGCRRARPTGSLCPRDSLPRPPAALYSTKVSAARDVISHSK</sequence>
<dbReference type="RefSeq" id="XP_011631157.1">
    <property type="nucleotide sequence ID" value="XM_011632855.1"/>
</dbReference>
<dbReference type="KEGG" id="pbar:105423186"/>
<dbReference type="AlphaFoldDB" id="A0A6I9VTE8"/>
<reference evidence="3" key="1">
    <citation type="submission" date="2025-08" db="UniProtKB">
        <authorList>
            <consortium name="RefSeq"/>
        </authorList>
    </citation>
    <scope>IDENTIFICATION</scope>
</reference>
<feature type="compositionally biased region" description="Low complexity" evidence="1">
    <location>
        <begin position="248"/>
        <end position="260"/>
    </location>
</feature>
<organism evidence="2 3">
    <name type="scientific">Pogonomyrmex barbatus</name>
    <name type="common">red harvester ant</name>
    <dbReference type="NCBI Taxonomy" id="144034"/>
    <lineage>
        <taxon>Eukaryota</taxon>
        <taxon>Metazoa</taxon>
        <taxon>Ecdysozoa</taxon>
        <taxon>Arthropoda</taxon>
        <taxon>Hexapoda</taxon>
        <taxon>Insecta</taxon>
        <taxon>Pterygota</taxon>
        <taxon>Neoptera</taxon>
        <taxon>Endopterygota</taxon>
        <taxon>Hymenoptera</taxon>
        <taxon>Apocrita</taxon>
        <taxon>Aculeata</taxon>
        <taxon>Formicoidea</taxon>
        <taxon>Formicidae</taxon>
        <taxon>Myrmicinae</taxon>
        <taxon>Pogonomyrmex</taxon>
    </lineage>
</organism>
<keyword evidence="2" id="KW-1185">Reference proteome</keyword>